<dbReference type="InterPro" id="IPR018120">
    <property type="entry name" value="Glyco_hydro_1_AS"/>
</dbReference>
<gene>
    <name evidence="7" type="ORF">UY16_C0015G0019</name>
</gene>
<dbReference type="GO" id="GO:0008422">
    <property type="term" value="F:beta-glucosidase activity"/>
    <property type="evidence" value="ECO:0007669"/>
    <property type="project" value="UniProtKB-EC"/>
</dbReference>
<dbReference type="SUPFAM" id="SSF51445">
    <property type="entry name" value="(Trans)glycosidases"/>
    <property type="match status" value="1"/>
</dbReference>
<reference evidence="7 8" key="1">
    <citation type="journal article" date="2015" name="Nature">
        <title>rRNA introns, odd ribosomes, and small enigmatic genomes across a large radiation of phyla.</title>
        <authorList>
            <person name="Brown C.T."/>
            <person name="Hug L.A."/>
            <person name="Thomas B.C."/>
            <person name="Sharon I."/>
            <person name="Castelle C.J."/>
            <person name="Singh A."/>
            <person name="Wilkins M.J."/>
            <person name="Williams K.H."/>
            <person name="Banfield J.F."/>
        </authorList>
    </citation>
    <scope>NUCLEOTIDE SEQUENCE [LARGE SCALE GENOMIC DNA]</scope>
</reference>
<evidence type="ECO:0000313" key="8">
    <source>
        <dbReference type="Proteomes" id="UP000034739"/>
    </source>
</evidence>
<dbReference type="PANTHER" id="PTHR10353">
    <property type="entry name" value="GLYCOSYL HYDROLASE"/>
    <property type="match status" value="1"/>
</dbReference>
<accession>A0A0G1U1P8</accession>
<evidence type="ECO:0000256" key="3">
    <source>
        <dbReference type="ARBA" id="ARBA00022801"/>
    </source>
</evidence>
<evidence type="ECO:0000256" key="6">
    <source>
        <dbReference type="RuleBase" id="RU003690"/>
    </source>
</evidence>
<evidence type="ECO:0000256" key="1">
    <source>
        <dbReference type="ARBA" id="ARBA00010838"/>
    </source>
</evidence>
<protein>
    <recommendedName>
        <fullName evidence="2">beta-glucosidase</fullName>
        <ecNumber evidence="2">3.2.1.21</ecNumber>
    </recommendedName>
</protein>
<evidence type="ECO:0000256" key="2">
    <source>
        <dbReference type="ARBA" id="ARBA00012744"/>
    </source>
</evidence>
<dbReference type="GO" id="GO:0005975">
    <property type="term" value="P:carbohydrate metabolic process"/>
    <property type="evidence" value="ECO:0007669"/>
    <property type="project" value="InterPro"/>
</dbReference>
<evidence type="ECO:0000313" key="7">
    <source>
        <dbReference type="EMBL" id="KKU87981.1"/>
    </source>
</evidence>
<sequence>MNSIVFPSDFRFGVADADLQVIGEDNTIREEGSEKTMWYNFAQHSGKVHDHATPGIGIDRYHRWRQDIEIMKAMGAKHYRTSVSMSRTLFRNGQVNAKAIAWYTNYFKALKRAGIAIYVTLYHWELPLYLHEQGGWTNKKTTDVFVKHARTVAQNLGEYIEEYFILNEPWCSAMLSYHLGIHAPGETNLTHALLAAHNLLLAQGAAYTTLRSVNKSIKISTVVNTQPSYAASTTKEDREAAQYADEYFNRWFTDPLYIGKYPEHLAALYGRHMPKYTQADMKQIQVGPSLYTLGVNYYRGDVVAYNPKIDRRYASVVNPKGPTNDLGWPIYIPPYYSEGLYDMLQQLYYSYKDHGLKRMYITENGMALRSDWDGKRDLVHDDRRTQYYHEHIRQIHKAIRRGIPVEGYFAWSLMDNYEWAEGYRPESCFGMIYVDRKTMKRVWKTSAWWYKQVIATHKIP</sequence>
<proteinExistence type="inferred from homology"/>
<dbReference type="PRINTS" id="PR00131">
    <property type="entry name" value="GLHYDRLASE1"/>
</dbReference>
<comment type="caution">
    <text evidence="7">The sequence shown here is derived from an EMBL/GenBank/DDBJ whole genome shotgun (WGS) entry which is preliminary data.</text>
</comment>
<evidence type="ECO:0000256" key="4">
    <source>
        <dbReference type="ARBA" id="ARBA00023295"/>
    </source>
</evidence>
<dbReference type="Proteomes" id="UP000034739">
    <property type="component" value="Unassembled WGS sequence"/>
</dbReference>
<keyword evidence="4" id="KW-0326">Glycosidase</keyword>
<dbReference type="EC" id="3.2.1.21" evidence="2"/>
<dbReference type="EMBL" id="LCOY01000015">
    <property type="protein sequence ID" value="KKU87981.1"/>
    <property type="molecule type" value="Genomic_DNA"/>
</dbReference>
<dbReference type="Pfam" id="PF00232">
    <property type="entry name" value="Glyco_hydro_1"/>
    <property type="match status" value="1"/>
</dbReference>
<dbReference type="PROSITE" id="PS00572">
    <property type="entry name" value="GLYCOSYL_HYDROL_F1_1"/>
    <property type="match status" value="1"/>
</dbReference>
<organism evidence="7 8">
    <name type="scientific">Candidatus Gottesmanbacteria bacterium GW2011_GWA2_47_9</name>
    <dbReference type="NCBI Taxonomy" id="1618445"/>
    <lineage>
        <taxon>Bacteria</taxon>
        <taxon>Candidatus Gottesmaniibacteriota</taxon>
    </lineage>
</organism>
<comment type="similarity">
    <text evidence="1 6">Belongs to the glycosyl hydrolase 1 family.</text>
</comment>
<dbReference type="AlphaFoldDB" id="A0A0G1U1P8"/>
<evidence type="ECO:0000256" key="5">
    <source>
        <dbReference type="PROSITE-ProRule" id="PRU10055"/>
    </source>
</evidence>
<dbReference type="PANTHER" id="PTHR10353:SF36">
    <property type="entry name" value="LP05116P"/>
    <property type="match status" value="1"/>
</dbReference>
<keyword evidence="3" id="KW-0378">Hydrolase</keyword>
<dbReference type="InterPro" id="IPR017853">
    <property type="entry name" value="GH"/>
</dbReference>
<dbReference type="InterPro" id="IPR001360">
    <property type="entry name" value="Glyco_hydro_1"/>
</dbReference>
<feature type="active site" description="Nucleophile" evidence="5">
    <location>
        <position position="363"/>
    </location>
</feature>
<dbReference type="Gene3D" id="3.20.20.80">
    <property type="entry name" value="Glycosidases"/>
    <property type="match status" value="1"/>
</dbReference>
<dbReference type="PATRIC" id="fig|1618445.3.peg.499"/>
<name>A0A0G1U1P8_9BACT</name>